<dbReference type="Proteomes" id="UP000626109">
    <property type="component" value="Unassembled WGS sequence"/>
</dbReference>
<feature type="chain" id="PRO_5032409229" evidence="2">
    <location>
        <begin position="30"/>
        <end position="113"/>
    </location>
</feature>
<keyword evidence="2" id="KW-0732">Signal</keyword>
<dbReference type="EMBL" id="CAJNNW010028194">
    <property type="protein sequence ID" value="CAE8695086.1"/>
    <property type="molecule type" value="Genomic_DNA"/>
</dbReference>
<feature type="compositionally biased region" description="Polar residues" evidence="1">
    <location>
        <begin position="97"/>
        <end position="107"/>
    </location>
</feature>
<gene>
    <name evidence="3" type="ORF">PGLA2088_LOCUS29186</name>
</gene>
<evidence type="ECO:0000313" key="3">
    <source>
        <dbReference type="EMBL" id="CAE8695086.1"/>
    </source>
</evidence>
<accession>A0A813KAF0</accession>
<organism evidence="3 4">
    <name type="scientific">Polarella glacialis</name>
    <name type="common">Dinoflagellate</name>
    <dbReference type="NCBI Taxonomy" id="89957"/>
    <lineage>
        <taxon>Eukaryota</taxon>
        <taxon>Sar</taxon>
        <taxon>Alveolata</taxon>
        <taxon>Dinophyceae</taxon>
        <taxon>Suessiales</taxon>
        <taxon>Suessiaceae</taxon>
        <taxon>Polarella</taxon>
    </lineage>
</organism>
<proteinExistence type="predicted"/>
<evidence type="ECO:0000256" key="1">
    <source>
        <dbReference type="SAM" id="MobiDB-lite"/>
    </source>
</evidence>
<feature type="signal peptide" evidence="2">
    <location>
        <begin position="1"/>
        <end position="29"/>
    </location>
</feature>
<name>A0A813KAF0_POLGL</name>
<feature type="region of interest" description="Disordered" evidence="1">
    <location>
        <begin position="38"/>
        <end position="113"/>
    </location>
</feature>
<comment type="caution">
    <text evidence="3">The sequence shown here is derived from an EMBL/GenBank/DDBJ whole genome shotgun (WGS) entry which is preliminary data.</text>
</comment>
<sequence length="113" mass="12385">MPTLVSVPLNLTFGLILLRGPACCDYVSGWFFFRMHGGPSSDRESGQEASEAGNQEPGEHESREETHLDEGDREHVLEPREAQGATMNIMAPRPEANGSSLTTTQVFHPSVFV</sequence>
<evidence type="ECO:0000256" key="2">
    <source>
        <dbReference type="SAM" id="SignalP"/>
    </source>
</evidence>
<dbReference type="AlphaFoldDB" id="A0A813KAF0"/>
<feature type="compositionally biased region" description="Basic and acidic residues" evidence="1">
    <location>
        <begin position="57"/>
        <end position="81"/>
    </location>
</feature>
<evidence type="ECO:0000313" key="4">
    <source>
        <dbReference type="Proteomes" id="UP000626109"/>
    </source>
</evidence>
<protein>
    <submittedName>
        <fullName evidence="3">Uncharacterized protein</fullName>
    </submittedName>
</protein>
<reference evidence="3" key="1">
    <citation type="submission" date="2021-02" db="EMBL/GenBank/DDBJ databases">
        <authorList>
            <person name="Dougan E. K."/>
            <person name="Rhodes N."/>
            <person name="Thang M."/>
            <person name="Chan C."/>
        </authorList>
    </citation>
    <scope>NUCLEOTIDE SEQUENCE</scope>
</reference>